<proteinExistence type="predicted"/>
<dbReference type="Proteomes" id="UP000182241">
    <property type="component" value="Unassembled WGS sequence"/>
</dbReference>
<dbReference type="EMBL" id="FNSA01000003">
    <property type="protein sequence ID" value="SEC93784.1"/>
    <property type="molecule type" value="Genomic_DNA"/>
</dbReference>
<evidence type="ECO:0000313" key="1">
    <source>
        <dbReference type="EMBL" id="SEC93784.1"/>
    </source>
</evidence>
<dbReference type="OrthoDB" id="9957631at2"/>
<reference evidence="2" key="1">
    <citation type="submission" date="2016-10" db="EMBL/GenBank/DDBJ databases">
        <authorList>
            <person name="Varghese N."/>
            <person name="Submissions S."/>
        </authorList>
    </citation>
    <scope>NUCLEOTIDE SEQUENCE [LARGE SCALE GENOMIC DNA]</scope>
    <source>
        <strain evidence="2">DSM 44234</strain>
    </source>
</reference>
<evidence type="ECO:0000313" key="2">
    <source>
        <dbReference type="Proteomes" id="UP000182241"/>
    </source>
</evidence>
<organism evidence="1 2">
    <name type="scientific">Tsukamurella tyrosinosolvens</name>
    <dbReference type="NCBI Taxonomy" id="57704"/>
    <lineage>
        <taxon>Bacteria</taxon>
        <taxon>Bacillati</taxon>
        <taxon>Actinomycetota</taxon>
        <taxon>Actinomycetes</taxon>
        <taxon>Mycobacteriales</taxon>
        <taxon>Tsukamurellaceae</taxon>
        <taxon>Tsukamurella</taxon>
    </lineage>
</organism>
<dbReference type="AlphaFoldDB" id="A0A1H4WML9"/>
<sequence length="110" mass="12766">MNFRSRQDAVEALESARRYLAACSARSRTANDLWFVLADDDEAELLRDAAELRIALREAAIGAVVDQDWVRERIDEYQHEKLARDLAAGAFRSFPEFVLKFEKWYRQVSV</sequence>
<name>A0A1H4WML9_TSUTY</name>
<dbReference type="RefSeq" id="WP_139286246.1">
    <property type="nucleotide sequence ID" value="NZ_FNSA01000003.1"/>
</dbReference>
<protein>
    <submittedName>
        <fullName evidence="1">Uncharacterized protein</fullName>
    </submittedName>
</protein>
<gene>
    <name evidence="1" type="ORF">SAMN04489793_3592</name>
</gene>
<accession>A0A1H4WML9</accession>
<keyword evidence="2" id="KW-1185">Reference proteome</keyword>